<dbReference type="SUPFAM" id="SSF46557">
    <property type="entry name" value="GreA transcript cleavage protein, N-terminal domain"/>
    <property type="match status" value="1"/>
</dbReference>
<evidence type="ECO:0000256" key="1">
    <source>
        <dbReference type="ARBA" id="ARBA00023015"/>
    </source>
</evidence>
<proteinExistence type="inferred from homology"/>
<comment type="function">
    <text evidence="4">Necessary for efficient RNA polymerase transcription elongation past template-encoded arresting sites. The arresting sites in DNA have the property of trapping a certain fraction of elongating RNA polymerases that pass through, resulting in locked ternary complexes. Cleavage of the nascent transcript by cleavage factors such as GreA or GreB allows the resumption of elongation from the new 3'terminus. GreB releases sequences of up to 9 nucleotides in length.</text>
</comment>
<feature type="domain" description="Transcription elongation factor GreA/GreB N-terminal" evidence="6">
    <location>
        <begin position="5"/>
        <end position="74"/>
    </location>
</feature>
<dbReference type="GO" id="GO:0003746">
    <property type="term" value="F:translation elongation factor activity"/>
    <property type="evidence" value="ECO:0007669"/>
    <property type="project" value="UniProtKB-KW"/>
</dbReference>
<dbReference type="Pfam" id="PF03449">
    <property type="entry name" value="GreA_GreB_N"/>
    <property type="match status" value="1"/>
</dbReference>
<dbReference type="InterPro" id="IPR036805">
    <property type="entry name" value="Tscrpt_elong_fac_GreA/B_N_sf"/>
</dbReference>
<sequence>MDSNVITPEGYAKLKQEHDHLWYTERPATTKIVQWAASLGDRSENADYQYNKKKLREIDSRLRFLRNRLDKLRVINYNPAQAGKVFFGAWVTLMDINDNTLFFRIVGPDEIYGRKDYVSVNAPVARACLGKSEGDEVTVHAAETSKEWEIVTIQYNLAE</sequence>
<reference evidence="7 8" key="1">
    <citation type="submission" date="2019-06" db="EMBL/GenBank/DDBJ databases">
        <title>Nitrosomonas stercoris KYUHI-S whole genome shotgun sequence.</title>
        <authorList>
            <person name="Nakagawa T."/>
            <person name="Tsuchiya Y."/>
            <person name="Takahashi R."/>
        </authorList>
    </citation>
    <scope>NUCLEOTIDE SEQUENCE [LARGE SCALE GENOMIC DNA]</scope>
    <source>
        <strain evidence="7 8">KYUHI-S</strain>
    </source>
</reference>
<keyword evidence="3 4" id="KW-0804">Transcription</keyword>
<evidence type="ECO:0000256" key="3">
    <source>
        <dbReference type="ARBA" id="ARBA00023163"/>
    </source>
</evidence>
<dbReference type="Pfam" id="PF01272">
    <property type="entry name" value="GreA_GreB"/>
    <property type="match status" value="1"/>
</dbReference>
<dbReference type="PANTHER" id="PTHR30437:SF6">
    <property type="entry name" value="TRANSCRIPTION ELONGATION FACTOR GREB"/>
    <property type="match status" value="1"/>
</dbReference>
<protein>
    <recommendedName>
        <fullName evidence="4">Transcription elongation factor GreB</fullName>
    </recommendedName>
    <alternativeName>
        <fullName evidence="4">Transcript cleavage factor GreB</fullName>
    </alternativeName>
</protein>
<dbReference type="AlphaFoldDB" id="A0A4Y1YMF5"/>
<dbReference type="Gene3D" id="1.10.287.180">
    <property type="entry name" value="Transcription elongation factor, GreA/GreB, N-terminal domain"/>
    <property type="match status" value="1"/>
</dbReference>
<evidence type="ECO:0000259" key="5">
    <source>
        <dbReference type="Pfam" id="PF01272"/>
    </source>
</evidence>
<evidence type="ECO:0000259" key="6">
    <source>
        <dbReference type="Pfam" id="PF03449"/>
    </source>
</evidence>
<dbReference type="GO" id="GO:0006354">
    <property type="term" value="P:DNA-templated transcription elongation"/>
    <property type="evidence" value="ECO:0007669"/>
    <property type="project" value="TreeGrafter"/>
</dbReference>
<dbReference type="SUPFAM" id="SSF54534">
    <property type="entry name" value="FKBP-like"/>
    <property type="match status" value="1"/>
</dbReference>
<keyword evidence="7" id="KW-0251">Elongation factor</keyword>
<dbReference type="InterPro" id="IPR028624">
    <property type="entry name" value="Tscrpt_elong_fac_GreA/B"/>
</dbReference>
<dbReference type="GO" id="GO:0070063">
    <property type="term" value="F:RNA polymerase binding"/>
    <property type="evidence" value="ECO:0007669"/>
    <property type="project" value="InterPro"/>
</dbReference>
<dbReference type="InterPro" id="IPR022691">
    <property type="entry name" value="Tscrpt_elong_fac_GreA/B_N"/>
</dbReference>
<dbReference type="PIRSF" id="PIRSF006092">
    <property type="entry name" value="GreA_GreB"/>
    <property type="match status" value="1"/>
</dbReference>
<dbReference type="GO" id="GO:0003677">
    <property type="term" value="F:DNA binding"/>
    <property type="evidence" value="ECO:0007669"/>
    <property type="project" value="UniProtKB-UniRule"/>
</dbReference>
<evidence type="ECO:0000313" key="8">
    <source>
        <dbReference type="Proteomes" id="UP000316473"/>
    </source>
</evidence>
<dbReference type="HAMAP" id="MF_00930">
    <property type="entry name" value="GreB"/>
    <property type="match status" value="1"/>
</dbReference>
<dbReference type="EMBL" id="AP019755">
    <property type="protein sequence ID" value="BBL35340.1"/>
    <property type="molecule type" value="Genomic_DNA"/>
</dbReference>
<dbReference type="InterPro" id="IPR036953">
    <property type="entry name" value="GreA/GreB_C_sf"/>
</dbReference>
<gene>
    <name evidence="4" type="primary">greB</name>
    <name evidence="7" type="ORF">Nstercoris_01603</name>
</gene>
<dbReference type="Proteomes" id="UP000316473">
    <property type="component" value="Chromosome"/>
</dbReference>
<feature type="domain" description="Transcription elongation factor GreA/GreB C-terminal" evidence="5">
    <location>
        <begin position="81"/>
        <end position="155"/>
    </location>
</feature>
<accession>A0A4Y1YMF5</accession>
<dbReference type="PANTHER" id="PTHR30437">
    <property type="entry name" value="TRANSCRIPTION ELONGATION FACTOR GREA"/>
    <property type="match status" value="1"/>
</dbReference>
<dbReference type="Gene3D" id="3.10.50.30">
    <property type="entry name" value="Transcription elongation factor, GreA/GreB, C-terminal domain"/>
    <property type="match status" value="1"/>
</dbReference>
<dbReference type="HAMAP" id="MF_00105">
    <property type="entry name" value="GreA_GreB"/>
    <property type="match status" value="1"/>
</dbReference>
<name>A0A4Y1YMF5_9PROT</name>
<dbReference type="FunFam" id="3.10.50.30:FF:000001">
    <property type="entry name" value="Transcription elongation factor GreA"/>
    <property type="match status" value="1"/>
</dbReference>
<comment type="similarity">
    <text evidence="4">Belongs to the GreA/GreB family. GreB subfamily.</text>
</comment>
<keyword evidence="7" id="KW-0648">Protein biosynthesis</keyword>
<keyword evidence="2 4" id="KW-0238">DNA-binding</keyword>
<dbReference type="KEGG" id="nst:Nstercoris_01603"/>
<organism evidence="7 8">
    <name type="scientific">Nitrosomonas stercoris</name>
    <dbReference type="NCBI Taxonomy" id="1444684"/>
    <lineage>
        <taxon>Bacteria</taxon>
        <taxon>Pseudomonadati</taxon>
        <taxon>Pseudomonadota</taxon>
        <taxon>Betaproteobacteria</taxon>
        <taxon>Nitrosomonadales</taxon>
        <taxon>Nitrosomonadaceae</taxon>
        <taxon>Nitrosomonas</taxon>
    </lineage>
</organism>
<dbReference type="InterPro" id="IPR023459">
    <property type="entry name" value="Tscrpt_elong_fac_GreA/B_fam"/>
</dbReference>
<keyword evidence="8" id="KW-1185">Reference proteome</keyword>
<dbReference type="InterPro" id="IPR001437">
    <property type="entry name" value="Tscrpt_elong_fac_GreA/B_C"/>
</dbReference>
<dbReference type="NCBIfam" id="TIGR01461">
    <property type="entry name" value="greB"/>
    <property type="match status" value="1"/>
</dbReference>
<evidence type="ECO:0000256" key="4">
    <source>
        <dbReference type="HAMAP-Rule" id="MF_00930"/>
    </source>
</evidence>
<dbReference type="FunFam" id="1.10.287.180:FF:000001">
    <property type="entry name" value="Transcription elongation factor GreA"/>
    <property type="match status" value="1"/>
</dbReference>
<dbReference type="NCBIfam" id="NF002506">
    <property type="entry name" value="PRK01885.1"/>
    <property type="match status" value="1"/>
</dbReference>
<dbReference type="InterPro" id="IPR006358">
    <property type="entry name" value="Tscrpt_elong_fac_GreB"/>
</dbReference>
<keyword evidence="1 4" id="KW-0805">Transcription regulation</keyword>
<evidence type="ECO:0000256" key="2">
    <source>
        <dbReference type="ARBA" id="ARBA00023125"/>
    </source>
</evidence>
<evidence type="ECO:0000313" key="7">
    <source>
        <dbReference type="EMBL" id="BBL35340.1"/>
    </source>
</evidence>
<dbReference type="GO" id="GO:0032784">
    <property type="term" value="P:regulation of DNA-templated transcription elongation"/>
    <property type="evidence" value="ECO:0007669"/>
    <property type="project" value="UniProtKB-UniRule"/>
</dbReference>